<reference evidence="4" key="1">
    <citation type="journal article" date="2018" name="Nat. Plants">
        <title>Whole-genome landscape of Medicago truncatula symbiotic genes.</title>
        <authorList>
            <person name="Pecrix Y."/>
            <person name="Staton S.E."/>
            <person name="Sallet E."/>
            <person name="Lelandais-Briere C."/>
            <person name="Moreau S."/>
            <person name="Carrere S."/>
            <person name="Blein T."/>
            <person name="Jardinaud M.F."/>
            <person name="Latrasse D."/>
            <person name="Zouine M."/>
            <person name="Zahm M."/>
            <person name="Kreplak J."/>
            <person name="Mayjonade B."/>
            <person name="Satge C."/>
            <person name="Perez M."/>
            <person name="Cauet S."/>
            <person name="Marande W."/>
            <person name="Chantry-Darmon C."/>
            <person name="Lopez-Roques C."/>
            <person name="Bouchez O."/>
            <person name="Berard A."/>
            <person name="Debelle F."/>
            <person name="Munos S."/>
            <person name="Bendahmane A."/>
            <person name="Berges H."/>
            <person name="Niebel A."/>
            <person name="Buitink J."/>
            <person name="Frugier F."/>
            <person name="Benhamed M."/>
            <person name="Crespi M."/>
            <person name="Gouzy J."/>
            <person name="Gamas P."/>
        </authorList>
    </citation>
    <scope>NUCLEOTIDE SEQUENCE [LARGE SCALE GENOMIC DNA]</scope>
    <source>
        <strain evidence="4">cv. Jemalong A17</strain>
    </source>
</reference>
<dbReference type="Gramene" id="rna15016">
    <property type="protein sequence ID" value="RHN66900.1"/>
    <property type="gene ID" value="gene15016"/>
</dbReference>
<evidence type="ECO:0000259" key="2">
    <source>
        <dbReference type="Pfam" id="PF23247"/>
    </source>
</evidence>
<organism evidence="3 4">
    <name type="scientific">Medicago truncatula</name>
    <name type="common">Barrel medic</name>
    <name type="synonym">Medicago tribuloides</name>
    <dbReference type="NCBI Taxonomy" id="3880"/>
    <lineage>
        <taxon>Eukaryota</taxon>
        <taxon>Viridiplantae</taxon>
        <taxon>Streptophyta</taxon>
        <taxon>Embryophyta</taxon>
        <taxon>Tracheophyta</taxon>
        <taxon>Spermatophyta</taxon>
        <taxon>Magnoliopsida</taxon>
        <taxon>eudicotyledons</taxon>
        <taxon>Gunneridae</taxon>
        <taxon>Pentapetalae</taxon>
        <taxon>rosids</taxon>
        <taxon>fabids</taxon>
        <taxon>Fabales</taxon>
        <taxon>Fabaceae</taxon>
        <taxon>Papilionoideae</taxon>
        <taxon>50 kb inversion clade</taxon>
        <taxon>NPAAA clade</taxon>
        <taxon>Hologalegina</taxon>
        <taxon>IRL clade</taxon>
        <taxon>Trifolieae</taxon>
        <taxon>Medicago</taxon>
    </lineage>
</organism>
<dbReference type="Proteomes" id="UP000265566">
    <property type="component" value="Chromosome 3"/>
</dbReference>
<proteinExistence type="predicted"/>
<comment type="caution">
    <text evidence="3">The sequence shown here is derived from an EMBL/GenBank/DDBJ whole genome shotgun (WGS) entry which is preliminary data.</text>
</comment>
<dbReference type="EMBL" id="PSQE01000003">
    <property type="protein sequence ID" value="RHN66900.1"/>
    <property type="molecule type" value="Genomic_DNA"/>
</dbReference>
<evidence type="ECO:0000313" key="4">
    <source>
        <dbReference type="Proteomes" id="UP000265566"/>
    </source>
</evidence>
<feature type="region of interest" description="Disordered" evidence="1">
    <location>
        <begin position="96"/>
        <end position="120"/>
    </location>
</feature>
<evidence type="ECO:0000313" key="3">
    <source>
        <dbReference type="EMBL" id="RHN66900.1"/>
    </source>
</evidence>
<evidence type="ECO:0000256" key="1">
    <source>
        <dbReference type="SAM" id="MobiDB-lite"/>
    </source>
</evidence>
<name>A0A396INL7_MEDTR</name>
<sequence>MLKYVFPISICKELPELEALVISEADKLEEIFVCEEGDQKVNMPNLKVVTFVNLPSLYQTQEIHFQAVQNCFVQNCKKLSLTSSASTEDARNRSFYYNHSDETGHPDTCSENSSSETTEDIASEIEVEVASGHMSTSSQVNPIQFIQA</sequence>
<dbReference type="InterPro" id="IPR057135">
    <property type="entry name" value="At4g27190-like_LRR"/>
</dbReference>
<dbReference type="Pfam" id="PF23247">
    <property type="entry name" value="LRR_RPS2"/>
    <property type="match status" value="1"/>
</dbReference>
<protein>
    <recommendedName>
        <fullName evidence="2">Disease resistance protein At4g27190-like leucine-rich repeats domain-containing protein</fullName>
    </recommendedName>
</protein>
<gene>
    <name evidence="3" type="ORF">MtrunA17_Chr3g0096801</name>
</gene>
<feature type="domain" description="Disease resistance protein At4g27190-like leucine-rich repeats" evidence="2">
    <location>
        <begin position="3"/>
        <end position="84"/>
    </location>
</feature>
<dbReference type="AlphaFoldDB" id="A0A396INL7"/>
<accession>A0A396INL7</accession>